<accession>A0AAD9ISW7</accession>
<evidence type="ECO:0000313" key="1">
    <source>
        <dbReference type="EMBL" id="KAK2139952.1"/>
    </source>
</evidence>
<sequence>MRHVFRLVGENRNTKLEVAEEIGIQQLLPSHHDQFLLPTRHFELWPKSKHPNDRLMKKEIRTNVLRIPKKVTEFTANKKAARAAAEFSE</sequence>
<evidence type="ECO:0000313" key="2">
    <source>
        <dbReference type="Proteomes" id="UP001208570"/>
    </source>
</evidence>
<dbReference type="AlphaFoldDB" id="A0AAD9ISW7"/>
<organism evidence="1 2">
    <name type="scientific">Paralvinella palmiformis</name>
    <dbReference type="NCBI Taxonomy" id="53620"/>
    <lineage>
        <taxon>Eukaryota</taxon>
        <taxon>Metazoa</taxon>
        <taxon>Spiralia</taxon>
        <taxon>Lophotrochozoa</taxon>
        <taxon>Annelida</taxon>
        <taxon>Polychaeta</taxon>
        <taxon>Sedentaria</taxon>
        <taxon>Canalipalpata</taxon>
        <taxon>Terebellida</taxon>
        <taxon>Terebelliformia</taxon>
        <taxon>Alvinellidae</taxon>
        <taxon>Paralvinella</taxon>
    </lineage>
</organism>
<gene>
    <name evidence="1" type="ORF">LSH36_1544g00011</name>
</gene>
<name>A0AAD9ISW7_9ANNE</name>
<dbReference type="Proteomes" id="UP001208570">
    <property type="component" value="Unassembled WGS sequence"/>
</dbReference>
<keyword evidence="2" id="KW-1185">Reference proteome</keyword>
<dbReference type="EMBL" id="JAODUP010001543">
    <property type="protein sequence ID" value="KAK2139952.1"/>
    <property type="molecule type" value="Genomic_DNA"/>
</dbReference>
<comment type="caution">
    <text evidence="1">The sequence shown here is derived from an EMBL/GenBank/DDBJ whole genome shotgun (WGS) entry which is preliminary data.</text>
</comment>
<protein>
    <submittedName>
        <fullName evidence="1">Uncharacterized protein</fullName>
    </submittedName>
</protein>
<proteinExistence type="predicted"/>
<reference evidence="1" key="1">
    <citation type="journal article" date="2023" name="Mol. Biol. Evol.">
        <title>Third-Generation Sequencing Reveals the Adaptive Role of the Epigenome in Three Deep-Sea Polychaetes.</title>
        <authorList>
            <person name="Perez M."/>
            <person name="Aroh O."/>
            <person name="Sun Y."/>
            <person name="Lan Y."/>
            <person name="Juniper S.K."/>
            <person name="Young C.R."/>
            <person name="Angers B."/>
            <person name="Qian P.Y."/>
        </authorList>
    </citation>
    <scope>NUCLEOTIDE SEQUENCE</scope>
    <source>
        <strain evidence="1">P08H-3</strain>
    </source>
</reference>